<organism evidence="2 3">
    <name type="scientific">Ascobolus immersus RN42</name>
    <dbReference type="NCBI Taxonomy" id="1160509"/>
    <lineage>
        <taxon>Eukaryota</taxon>
        <taxon>Fungi</taxon>
        <taxon>Dikarya</taxon>
        <taxon>Ascomycota</taxon>
        <taxon>Pezizomycotina</taxon>
        <taxon>Pezizomycetes</taxon>
        <taxon>Pezizales</taxon>
        <taxon>Ascobolaceae</taxon>
        <taxon>Ascobolus</taxon>
    </lineage>
</organism>
<reference evidence="2 3" key="1">
    <citation type="journal article" date="2018" name="Nat. Ecol. Evol.">
        <title>Pezizomycetes genomes reveal the molecular basis of ectomycorrhizal truffle lifestyle.</title>
        <authorList>
            <person name="Murat C."/>
            <person name="Payen T."/>
            <person name="Noel B."/>
            <person name="Kuo A."/>
            <person name="Morin E."/>
            <person name="Chen J."/>
            <person name="Kohler A."/>
            <person name="Krizsan K."/>
            <person name="Balestrini R."/>
            <person name="Da Silva C."/>
            <person name="Montanini B."/>
            <person name="Hainaut M."/>
            <person name="Levati E."/>
            <person name="Barry K.W."/>
            <person name="Belfiori B."/>
            <person name="Cichocki N."/>
            <person name="Clum A."/>
            <person name="Dockter R.B."/>
            <person name="Fauchery L."/>
            <person name="Guy J."/>
            <person name="Iotti M."/>
            <person name="Le Tacon F."/>
            <person name="Lindquist E.A."/>
            <person name="Lipzen A."/>
            <person name="Malagnac F."/>
            <person name="Mello A."/>
            <person name="Molinier V."/>
            <person name="Miyauchi S."/>
            <person name="Poulain J."/>
            <person name="Riccioni C."/>
            <person name="Rubini A."/>
            <person name="Sitrit Y."/>
            <person name="Splivallo R."/>
            <person name="Traeger S."/>
            <person name="Wang M."/>
            <person name="Zifcakova L."/>
            <person name="Wipf D."/>
            <person name="Zambonelli A."/>
            <person name="Paolocci F."/>
            <person name="Nowrousian M."/>
            <person name="Ottonello S."/>
            <person name="Baldrian P."/>
            <person name="Spatafora J.W."/>
            <person name="Henrissat B."/>
            <person name="Nagy L.G."/>
            <person name="Aury J.M."/>
            <person name="Wincker P."/>
            <person name="Grigoriev I.V."/>
            <person name="Bonfante P."/>
            <person name="Martin F.M."/>
        </authorList>
    </citation>
    <scope>NUCLEOTIDE SEQUENCE [LARGE SCALE GENOMIC DNA]</scope>
    <source>
        <strain evidence="2 3">RN42</strain>
    </source>
</reference>
<keyword evidence="3" id="KW-1185">Reference proteome</keyword>
<dbReference type="GO" id="GO:0005576">
    <property type="term" value="C:extracellular region"/>
    <property type="evidence" value="ECO:0007669"/>
    <property type="project" value="TreeGrafter"/>
</dbReference>
<dbReference type="AlphaFoldDB" id="A0A3N4HJF2"/>
<evidence type="ECO:0008006" key="4">
    <source>
        <dbReference type="Google" id="ProtNLM"/>
    </source>
</evidence>
<feature type="chain" id="PRO_5018333029" description="Regulatory P domain-containing protein" evidence="1">
    <location>
        <begin position="20"/>
        <end position="482"/>
    </location>
</feature>
<dbReference type="PANTHER" id="PTHR38787">
    <property type="entry name" value="REGULATORY P DOMAIN-CONTAINING PROTEIN"/>
    <property type="match status" value="1"/>
</dbReference>
<evidence type="ECO:0000313" key="2">
    <source>
        <dbReference type="EMBL" id="RPA74025.1"/>
    </source>
</evidence>
<name>A0A3N4HJF2_ASCIM</name>
<gene>
    <name evidence="2" type="ORF">BJ508DRAFT_215758</name>
</gene>
<dbReference type="PANTHER" id="PTHR38787:SF3">
    <property type="entry name" value="REGULATORY P DOMAIN-CONTAINING PROTEIN"/>
    <property type="match status" value="1"/>
</dbReference>
<keyword evidence="1" id="KW-0732">Signal</keyword>
<dbReference type="InterPro" id="IPR027589">
    <property type="entry name" value="Choice_anch_B"/>
</dbReference>
<dbReference type="Proteomes" id="UP000275078">
    <property type="component" value="Unassembled WGS sequence"/>
</dbReference>
<proteinExistence type="predicted"/>
<protein>
    <recommendedName>
        <fullName evidence="4">Regulatory P domain-containing protein</fullName>
    </recommendedName>
</protein>
<feature type="signal peptide" evidence="1">
    <location>
        <begin position="1"/>
        <end position="19"/>
    </location>
</feature>
<evidence type="ECO:0000256" key="1">
    <source>
        <dbReference type="SAM" id="SignalP"/>
    </source>
</evidence>
<dbReference type="STRING" id="1160509.A0A3N4HJF2"/>
<dbReference type="NCBIfam" id="TIGR04312">
    <property type="entry name" value="choice_anch_B"/>
    <property type="match status" value="1"/>
</dbReference>
<evidence type="ECO:0000313" key="3">
    <source>
        <dbReference type="Proteomes" id="UP000275078"/>
    </source>
</evidence>
<dbReference type="EMBL" id="ML119803">
    <property type="protein sequence ID" value="RPA74025.1"/>
    <property type="molecule type" value="Genomic_DNA"/>
</dbReference>
<dbReference type="OrthoDB" id="2099887at2759"/>
<accession>A0A3N4HJF2</accession>
<sequence length="482" mass="54077">MKFLAALLIALTAVPVSLTKEVAPNAELAAQFYDNGLMHERLMSMKMEQFQKNRVAGKYISKIWKKLQTYKPCINGQVKFDKNTTFQCSNVDLRYFISHADMGSELGEGSSMWGWTSPDGREIAVIGQADGAAFVEVKKDGSLDYLGRLPQQSVPSIWREIRVFKNYAVIGSEAVGHNVQIFDLNKVLNVKPWWNPFAKPKVFDPEKDLTSLFTGLPVGRTHNIVINEARNYAVAVGAAPRNSDCKAGLIFIDLEDPANPTTPGCAEQDGYVHDAQCLPYKGPDKRFLGKDICYGYNEDTLTIYDVTDRSNTTIISRTSYEGASYTHQGWVLDTENQEYLVMDDELDEQNKKGPAEDQFPVSYIWDIKDLTAPKQTGLYKSKVRSIDHNQYVVKGWSYQSNYGAGLRILDLTSVPKDPSGKGVKEVGFFDIYPEDDHLPGGGTAEFVGTWASYPYFKSGWILINTIERGLYSVRYRKSGTIF</sequence>